<organism evidence="11">
    <name type="scientific">candidate division WOR-3 bacterium</name>
    <dbReference type="NCBI Taxonomy" id="2052148"/>
    <lineage>
        <taxon>Bacteria</taxon>
        <taxon>Bacteria division WOR-3</taxon>
    </lineage>
</organism>
<reference evidence="11" key="1">
    <citation type="journal article" date="2020" name="mSystems">
        <title>Genome- and Community-Level Interaction Insights into Carbon Utilization and Element Cycling Functions of Hydrothermarchaeota in Hydrothermal Sediment.</title>
        <authorList>
            <person name="Zhou Z."/>
            <person name="Liu Y."/>
            <person name="Xu W."/>
            <person name="Pan J."/>
            <person name="Luo Z.H."/>
            <person name="Li M."/>
        </authorList>
    </citation>
    <scope>NUCLEOTIDE SEQUENCE [LARGE SCALE GENOMIC DNA]</scope>
    <source>
        <strain evidence="11">SpSt-774</strain>
    </source>
</reference>
<comment type="subcellular location">
    <subcellularLocation>
        <location evidence="1">Cell membrane</location>
        <topology evidence="1">Multi-pass membrane protein</topology>
    </subcellularLocation>
</comment>
<keyword evidence="3" id="KW-1003">Cell membrane</keyword>
<feature type="transmembrane region" description="Helical" evidence="10">
    <location>
        <begin position="280"/>
        <end position="299"/>
    </location>
</feature>
<protein>
    <submittedName>
        <fullName evidence="11">Trk family potassium uptake protein</fullName>
    </submittedName>
</protein>
<keyword evidence="6" id="KW-0630">Potassium</keyword>
<sequence length="449" mass="49842">MKIRKEVNPARLLLFGYLGLILTGSILLLLPCSTTCGISPIDALFTSTSALCVTGLIVKDTALDFTIWGKLVILLLIQIGGLGYMTLSTTFFYFLGKKISLHDRILFKESLNLLTYDNLMRFAWRIFRITIFFEAVGTGLFYLVFSKQFPPLIALGHSFFHSVSSFCNAGFSTFSENLTLYGHSYSVPIFCAFLIITGGIGFVAISDMYYVFIKREKKGLSLHTKIVLKTTAFLIIFGTIFIFLMESNRGLSNYSPGEKIINSFFQAVTPRTAGFNTVNISLFSPLTVIFIMFLMFIGASPGGTGGGIKTSTFALLLLWVRELLFGRYGEDITAMKKRIPQEQAFRAFLLAFTSILLIILSFFLIQTIDQGQPLKLLFEIFSAFGTVGLSLGSKLNPNCNFSFDLSISGKLIIIFLMISGRVGPLTLSNALITAKKREFIYPEESIVIG</sequence>
<feature type="transmembrane region" description="Helical" evidence="10">
    <location>
        <begin position="71"/>
        <end position="95"/>
    </location>
</feature>
<gene>
    <name evidence="11" type="ORF">ENV60_10020</name>
</gene>
<evidence type="ECO:0000256" key="9">
    <source>
        <dbReference type="ARBA" id="ARBA00023136"/>
    </source>
</evidence>
<evidence type="ECO:0000313" key="11">
    <source>
        <dbReference type="EMBL" id="HGV98611.1"/>
    </source>
</evidence>
<name>A0A7C4XGP4_UNCW3</name>
<keyword evidence="8" id="KW-0406">Ion transport</keyword>
<evidence type="ECO:0000256" key="8">
    <source>
        <dbReference type="ARBA" id="ARBA00023065"/>
    </source>
</evidence>
<evidence type="ECO:0000256" key="6">
    <source>
        <dbReference type="ARBA" id="ARBA00022958"/>
    </source>
</evidence>
<keyword evidence="2" id="KW-0813">Transport</keyword>
<evidence type="ECO:0000256" key="5">
    <source>
        <dbReference type="ARBA" id="ARBA00022692"/>
    </source>
</evidence>
<dbReference type="InterPro" id="IPR004772">
    <property type="entry name" value="TrkH"/>
</dbReference>
<dbReference type="EMBL" id="DTGZ01000192">
    <property type="protein sequence ID" value="HGV98611.1"/>
    <property type="molecule type" value="Genomic_DNA"/>
</dbReference>
<evidence type="ECO:0000256" key="7">
    <source>
        <dbReference type="ARBA" id="ARBA00022989"/>
    </source>
</evidence>
<dbReference type="PANTHER" id="PTHR32024">
    <property type="entry name" value="TRK SYSTEM POTASSIUM UPTAKE PROTEIN TRKG-RELATED"/>
    <property type="match status" value="1"/>
</dbReference>
<feature type="transmembrane region" description="Helical" evidence="10">
    <location>
        <begin position="344"/>
        <end position="364"/>
    </location>
</feature>
<accession>A0A7C4XGP4</accession>
<evidence type="ECO:0000256" key="10">
    <source>
        <dbReference type="SAM" id="Phobius"/>
    </source>
</evidence>
<keyword evidence="4" id="KW-0633">Potassium transport</keyword>
<feature type="transmembrane region" description="Helical" evidence="10">
    <location>
        <begin position="185"/>
        <end position="205"/>
    </location>
</feature>
<proteinExistence type="predicted"/>
<comment type="caution">
    <text evidence="11">The sequence shown here is derived from an EMBL/GenBank/DDBJ whole genome shotgun (WGS) entry which is preliminary data.</text>
</comment>
<feature type="transmembrane region" description="Helical" evidence="10">
    <location>
        <begin position="37"/>
        <end position="59"/>
    </location>
</feature>
<dbReference type="InterPro" id="IPR003445">
    <property type="entry name" value="Cat_transpt"/>
</dbReference>
<dbReference type="Pfam" id="PF02386">
    <property type="entry name" value="TrkH"/>
    <property type="match status" value="1"/>
</dbReference>
<evidence type="ECO:0000256" key="3">
    <source>
        <dbReference type="ARBA" id="ARBA00022475"/>
    </source>
</evidence>
<evidence type="ECO:0000256" key="4">
    <source>
        <dbReference type="ARBA" id="ARBA00022538"/>
    </source>
</evidence>
<dbReference type="GO" id="GO:0005886">
    <property type="term" value="C:plasma membrane"/>
    <property type="evidence" value="ECO:0007669"/>
    <property type="project" value="UniProtKB-SubCell"/>
</dbReference>
<dbReference type="PANTHER" id="PTHR32024:SF1">
    <property type="entry name" value="KTR SYSTEM POTASSIUM UPTAKE PROTEIN B"/>
    <property type="match status" value="1"/>
</dbReference>
<keyword evidence="9 10" id="KW-0472">Membrane</keyword>
<feature type="transmembrane region" description="Helical" evidence="10">
    <location>
        <begin position="122"/>
        <end position="145"/>
    </location>
</feature>
<feature type="transmembrane region" description="Helical" evidence="10">
    <location>
        <begin position="152"/>
        <end position="173"/>
    </location>
</feature>
<evidence type="ECO:0000256" key="2">
    <source>
        <dbReference type="ARBA" id="ARBA00022448"/>
    </source>
</evidence>
<keyword evidence="5 10" id="KW-0812">Transmembrane</keyword>
<dbReference type="NCBIfam" id="TIGR00933">
    <property type="entry name" value="2a38"/>
    <property type="match status" value="1"/>
</dbReference>
<dbReference type="AlphaFoldDB" id="A0A7C4XGP4"/>
<dbReference type="GO" id="GO:0015379">
    <property type="term" value="F:potassium:chloride symporter activity"/>
    <property type="evidence" value="ECO:0007669"/>
    <property type="project" value="InterPro"/>
</dbReference>
<feature type="transmembrane region" description="Helical" evidence="10">
    <location>
        <begin position="412"/>
        <end position="432"/>
    </location>
</feature>
<feature type="transmembrane region" description="Helical" evidence="10">
    <location>
        <begin position="12"/>
        <end position="31"/>
    </location>
</feature>
<keyword evidence="7 10" id="KW-1133">Transmembrane helix</keyword>
<evidence type="ECO:0000256" key="1">
    <source>
        <dbReference type="ARBA" id="ARBA00004651"/>
    </source>
</evidence>
<feature type="transmembrane region" description="Helical" evidence="10">
    <location>
        <begin position="226"/>
        <end position="245"/>
    </location>
</feature>